<protein>
    <recommendedName>
        <fullName evidence="2">OmpR/PhoB-type domain-containing protein</fullName>
    </recommendedName>
</protein>
<reference evidence="3" key="1">
    <citation type="submission" date="2018-05" db="EMBL/GenBank/DDBJ databases">
        <authorList>
            <person name="Lanie J.A."/>
            <person name="Ng W.-L."/>
            <person name="Kazmierczak K.M."/>
            <person name="Andrzejewski T.M."/>
            <person name="Davidsen T.M."/>
            <person name="Wayne K.J."/>
            <person name="Tettelin H."/>
            <person name="Glass J.I."/>
            <person name="Rusch D."/>
            <person name="Podicherti R."/>
            <person name="Tsui H.-C.T."/>
            <person name="Winkler M.E."/>
        </authorList>
    </citation>
    <scope>NUCLEOTIDE SEQUENCE</scope>
</reference>
<dbReference type="GO" id="GO:0006355">
    <property type="term" value="P:regulation of DNA-templated transcription"/>
    <property type="evidence" value="ECO:0007669"/>
    <property type="project" value="InterPro"/>
</dbReference>
<dbReference type="Gene3D" id="1.10.10.10">
    <property type="entry name" value="Winged helix-like DNA-binding domain superfamily/Winged helix DNA-binding domain"/>
    <property type="match status" value="1"/>
</dbReference>
<dbReference type="GO" id="GO:0000160">
    <property type="term" value="P:phosphorelay signal transduction system"/>
    <property type="evidence" value="ECO:0007669"/>
    <property type="project" value="InterPro"/>
</dbReference>
<name>A0A381ZZV3_9ZZZZ</name>
<sequence length="174" mass="20182">MDKIKNLPSNKIICIKHNASKTDCLNAISATDFSEYHTNIFLVPKKIEILSLPPQYRLVFYPIKYLDFNKIIKSVYRQTSKSYKNLHLISGSILVNKANNKKIFMTETEMKILTILFDKRIVKKDLLRQSILNFQPGVETKSLESHFSRIRKKIYEIDGAIDIVSKNSIFIAIQ</sequence>
<keyword evidence="1" id="KW-0238">DNA-binding</keyword>
<dbReference type="Pfam" id="PF00486">
    <property type="entry name" value="Trans_reg_C"/>
    <property type="match status" value="1"/>
</dbReference>
<organism evidence="3">
    <name type="scientific">marine metagenome</name>
    <dbReference type="NCBI Taxonomy" id="408172"/>
    <lineage>
        <taxon>unclassified sequences</taxon>
        <taxon>metagenomes</taxon>
        <taxon>ecological metagenomes</taxon>
    </lineage>
</organism>
<dbReference type="AlphaFoldDB" id="A0A381ZZV3"/>
<gene>
    <name evidence="3" type="ORF">METZ01_LOCUS147634</name>
</gene>
<dbReference type="GO" id="GO:0003677">
    <property type="term" value="F:DNA binding"/>
    <property type="evidence" value="ECO:0007669"/>
    <property type="project" value="UniProtKB-KW"/>
</dbReference>
<dbReference type="InterPro" id="IPR016032">
    <property type="entry name" value="Sig_transdc_resp-reg_C-effctor"/>
</dbReference>
<evidence type="ECO:0000313" key="3">
    <source>
        <dbReference type="EMBL" id="SVA94780.1"/>
    </source>
</evidence>
<feature type="domain" description="OmpR/PhoB-type" evidence="2">
    <location>
        <begin position="101"/>
        <end position="156"/>
    </location>
</feature>
<accession>A0A381ZZV3</accession>
<dbReference type="EMBL" id="UINC01023333">
    <property type="protein sequence ID" value="SVA94780.1"/>
    <property type="molecule type" value="Genomic_DNA"/>
</dbReference>
<dbReference type="SUPFAM" id="SSF46894">
    <property type="entry name" value="C-terminal effector domain of the bipartite response regulators"/>
    <property type="match status" value="1"/>
</dbReference>
<evidence type="ECO:0000256" key="1">
    <source>
        <dbReference type="ARBA" id="ARBA00023125"/>
    </source>
</evidence>
<evidence type="ECO:0000259" key="2">
    <source>
        <dbReference type="Pfam" id="PF00486"/>
    </source>
</evidence>
<dbReference type="InterPro" id="IPR036388">
    <property type="entry name" value="WH-like_DNA-bd_sf"/>
</dbReference>
<dbReference type="InterPro" id="IPR001867">
    <property type="entry name" value="OmpR/PhoB-type_DNA-bd"/>
</dbReference>
<proteinExistence type="predicted"/>